<evidence type="ECO:0000313" key="4">
    <source>
        <dbReference type="Proteomes" id="UP000603912"/>
    </source>
</evidence>
<dbReference type="PRINTS" id="PR00081">
    <property type="entry name" value="GDHRDH"/>
</dbReference>
<dbReference type="InterPro" id="IPR036291">
    <property type="entry name" value="NAD(P)-bd_dom_sf"/>
</dbReference>
<dbReference type="InterPro" id="IPR020904">
    <property type="entry name" value="Sc_DH/Rdtase_CS"/>
</dbReference>
<evidence type="ECO:0000256" key="1">
    <source>
        <dbReference type="ARBA" id="ARBA00023002"/>
    </source>
</evidence>
<dbReference type="Gene3D" id="3.40.50.720">
    <property type="entry name" value="NAD(P)-binding Rossmann-like Domain"/>
    <property type="match status" value="1"/>
</dbReference>
<dbReference type="EMBL" id="BMES01000002">
    <property type="protein sequence ID" value="GGH30092.1"/>
    <property type="molecule type" value="Genomic_DNA"/>
</dbReference>
<organism evidence="3 4">
    <name type="scientific">Alsobacter metallidurans</name>
    <dbReference type="NCBI Taxonomy" id="340221"/>
    <lineage>
        <taxon>Bacteria</taxon>
        <taxon>Pseudomonadati</taxon>
        <taxon>Pseudomonadota</taxon>
        <taxon>Alphaproteobacteria</taxon>
        <taxon>Hyphomicrobiales</taxon>
        <taxon>Alsobacteraceae</taxon>
        <taxon>Alsobacter</taxon>
    </lineage>
</organism>
<protein>
    <submittedName>
        <fullName evidence="3">3-hydroxyacyl-CoA dehydrogenase</fullName>
    </submittedName>
</protein>
<dbReference type="RefSeq" id="WP_188519472.1">
    <property type="nucleotide sequence ID" value="NZ_BMES01000002.1"/>
</dbReference>
<comment type="similarity">
    <text evidence="2">Belongs to the short-chain dehydrogenases/reductases (SDR) family.</text>
</comment>
<proteinExistence type="inferred from homology"/>
<gene>
    <name evidence="3" type="ORF">GCM10007036_40460</name>
</gene>
<reference evidence="3" key="2">
    <citation type="submission" date="2020-09" db="EMBL/GenBank/DDBJ databases">
        <authorList>
            <person name="Sun Q."/>
            <person name="Zhou Y."/>
        </authorList>
    </citation>
    <scope>NUCLEOTIDE SEQUENCE</scope>
    <source>
        <strain evidence="3">CGMCC 1.12214</strain>
    </source>
</reference>
<keyword evidence="4" id="KW-1185">Reference proteome</keyword>
<dbReference type="Pfam" id="PF00106">
    <property type="entry name" value="adh_short"/>
    <property type="match status" value="1"/>
</dbReference>
<reference evidence="3" key="1">
    <citation type="journal article" date="2014" name="Int. J. Syst. Evol. Microbiol.">
        <title>Complete genome sequence of Corynebacterium casei LMG S-19264T (=DSM 44701T), isolated from a smear-ripened cheese.</title>
        <authorList>
            <consortium name="US DOE Joint Genome Institute (JGI-PGF)"/>
            <person name="Walter F."/>
            <person name="Albersmeier A."/>
            <person name="Kalinowski J."/>
            <person name="Ruckert C."/>
        </authorList>
    </citation>
    <scope>NUCLEOTIDE SEQUENCE</scope>
    <source>
        <strain evidence="3">CGMCC 1.12214</strain>
    </source>
</reference>
<keyword evidence="1" id="KW-0560">Oxidoreductase</keyword>
<dbReference type="Proteomes" id="UP000603912">
    <property type="component" value="Unassembled WGS sequence"/>
</dbReference>
<name>A0A917IBK6_9HYPH</name>
<dbReference type="PANTHER" id="PTHR43658:SF8">
    <property type="entry name" value="17-BETA-HYDROXYSTEROID DEHYDROGENASE 14-RELATED"/>
    <property type="match status" value="1"/>
</dbReference>
<evidence type="ECO:0000313" key="3">
    <source>
        <dbReference type="EMBL" id="GGH30092.1"/>
    </source>
</evidence>
<comment type="caution">
    <text evidence="3">The sequence shown here is derived from an EMBL/GenBank/DDBJ whole genome shotgun (WGS) entry which is preliminary data.</text>
</comment>
<dbReference type="AlphaFoldDB" id="A0A917IBK6"/>
<dbReference type="GO" id="GO:0016491">
    <property type="term" value="F:oxidoreductase activity"/>
    <property type="evidence" value="ECO:0007669"/>
    <property type="project" value="UniProtKB-KW"/>
</dbReference>
<dbReference type="PROSITE" id="PS00061">
    <property type="entry name" value="ADH_SHORT"/>
    <property type="match status" value="1"/>
</dbReference>
<dbReference type="InterPro" id="IPR002347">
    <property type="entry name" value="SDR_fam"/>
</dbReference>
<dbReference type="SUPFAM" id="SSF51735">
    <property type="entry name" value="NAD(P)-binding Rossmann-fold domains"/>
    <property type="match status" value="1"/>
</dbReference>
<evidence type="ECO:0000256" key="2">
    <source>
        <dbReference type="RuleBase" id="RU000363"/>
    </source>
</evidence>
<accession>A0A917IBK6</accession>
<dbReference type="PRINTS" id="PR00080">
    <property type="entry name" value="SDRFAMILY"/>
</dbReference>
<dbReference type="PANTHER" id="PTHR43658">
    <property type="entry name" value="SHORT-CHAIN DEHYDROGENASE/REDUCTASE"/>
    <property type="match status" value="1"/>
</dbReference>
<sequence length="261" mass="26852">MKIDAATAAIVTGAASGLGEATARMLAAEGARVAVFDMNEARGEAVARELGGVFCMADVSDEASVDAAIAKARAAHGVERILVNCAGIAPGKRTVSKKRNTGEFVAHDMATFAKALAVNLAGTFGMIAKSSAAMAGLEPVTPDGGRGVIVCTASVAAEDGQIGQAAYSASKGGVVGMTLPIARDLAGYGIRVMTIMPGLFHTPMFESVPDDIRKSLEAGIPFPSRLGRPEEYAAMVRTIIDNDMLNGTAIRLDGALRMQPK</sequence>